<accession>A0A9D3UMB8</accession>
<name>A0A9D3UMB8_9ROSI</name>
<gene>
    <name evidence="1" type="ORF">J1N35_037598</name>
</gene>
<dbReference type="EMBL" id="JAIQCV010000011">
    <property type="protein sequence ID" value="KAH1046814.1"/>
    <property type="molecule type" value="Genomic_DNA"/>
</dbReference>
<dbReference type="Proteomes" id="UP000828251">
    <property type="component" value="Unassembled WGS sequence"/>
</dbReference>
<keyword evidence="2" id="KW-1185">Reference proteome</keyword>
<reference evidence="1 2" key="1">
    <citation type="journal article" date="2021" name="Plant Biotechnol. J.">
        <title>Multi-omics assisted identification of the key and species-specific regulatory components of drought-tolerant mechanisms in Gossypium stocksii.</title>
        <authorList>
            <person name="Yu D."/>
            <person name="Ke L."/>
            <person name="Zhang D."/>
            <person name="Wu Y."/>
            <person name="Sun Y."/>
            <person name="Mei J."/>
            <person name="Sun J."/>
            <person name="Sun Y."/>
        </authorList>
    </citation>
    <scope>NUCLEOTIDE SEQUENCE [LARGE SCALE GENOMIC DNA]</scope>
    <source>
        <strain evidence="2">cv. E1</strain>
        <tissue evidence="1">Leaf</tissue>
    </source>
</reference>
<evidence type="ECO:0000313" key="1">
    <source>
        <dbReference type="EMBL" id="KAH1046814.1"/>
    </source>
</evidence>
<protein>
    <submittedName>
        <fullName evidence="1">Uncharacterized protein</fullName>
    </submittedName>
</protein>
<dbReference type="AlphaFoldDB" id="A0A9D3UMB8"/>
<sequence>MDGYSIQLDRDNWGFEGLNGDALQLPNDTFLEVYVSDLKLQNHDGWNIGRVHDLFGDYLACCICDVLIFPHGPNDKMTKKPSKTSAPCCGTYGIVGTMPSSKARTMKRV</sequence>
<organism evidence="1 2">
    <name type="scientific">Gossypium stocksii</name>
    <dbReference type="NCBI Taxonomy" id="47602"/>
    <lineage>
        <taxon>Eukaryota</taxon>
        <taxon>Viridiplantae</taxon>
        <taxon>Streptophyta</taxon>
        <taxon>Embryophyta</taxon>
        <taxon>Tracheophyta</taxon>
        <taxon>Spermatophyta</taxon>
        <taxon>Magnoliopsida</taxon>
        <taxon>eudicotyledons</taxon>
        <taxon>Gunneridae</taxon>
        <taxon>Pentapetalae</taxon>
        <taxon>rosids</taxon>
        <taxon>malvids</taxon>
        <taxon>Malvales</taxon>
        <taxon>Malvaceae</taxon>
        <taxon>Malvoideae</taxon>
        <taxon>Gossypium</taxon>
    </lineage>
</organism>
<proteinExistence type="predicted"/>
<evidence type="ECO:0000313" key="2">
    <source>
        <dbReference type="Proteomes" id="UP000828251"/>
    </source>
</evidence>
<comment type="caution">
    <text evidence="1">The sequence shown here is derived from an EMBL/GenBank/DDBJ whole genome shotgun (WGS) entry which is preliminary data.</text>
</comment>